<evidence type="ECO:0000256" key="1">
    <source>
        <dbReference type="SAM" id="Phobius"/>
    </source>
</evidence>
<keyword evidence="1" id="KW-0812">Transmembrane</keyword>
<accession>I4AFT5</accession>
<dbReference type="RefSeq" id="WP_014796282.1">
    <property type="nucleotide sequence ID" value="NC_018018.1"/>
</dbReference>
<dbReference type="EMBL" id="CP003345">
    <property type="protein sequence ID" value="AFM02820.1"/>
    <property type="molecule type" value="Genomic_DNA"/>
</dbReference>
<dbReference type="Proteomes" id="UP000006054">
    <property type="component" value="Chromosome"/>
</dbReference>
<organism evidence="2 3">
    <name type="scientific">Bernardetia litoralis (strain ATCC 23117 / DSM 6794 / NBRC 15988 / NCIMB 1366 / Fx l1 / Sio-4)</name>
    <name type="common">Flexibacter litoralis</name>
    <dbReference type="NCBI Taxonomy" id="880071"/>
    <lineage>
        <taxon>Bacteria</taxon>
        <taxon>Pseudomonadati</taxon>
        <taxon>Bacteroidota</taxon>
        <taxon>Cytophagia</taxon>
        <taxon>Cytophagales</taxon>
        <taxon>Bernardetiaceae</taxon>
        <taxon>Bernardetia</taxon>
    </lineage>
</organism>
<dbReference type="KEGG" id="fli:Fleli_0339"/>
<gene>
    <name evidence="2" type="ordered locus">Fleli_0339</name>
</gene>
<keyword evidence="1" id="KW-1133">Transmembrane helix</keyword>
<reference evidence="3" key="1">
    <citation type="submission" date="2012-06" db="EMBL/GenBank/DDBJ databases">
        <title>The complete genome of Flexibacter litoralis DSM 6794.</title>
        <authorList>
            <person name="Lucas S."/>
            <person name="Copeland A."/>
            <person name="Lapidus A."/>
            <person name="Glavina del Rio T."/>
            <person name="Dalin E."/>
            <person name="Tice H."/>
            <person name="Bruce D."/>
            <person name="Goodwin L."/>
            <person name="Pitluck S."/>
            <person name="Peters L."/>
            <person name="Ovchinnikova G."/>
            <person name="Lu M."/>
            <person name="Kyrpides N."/>
            <person name="Mavromatis K."/>
            <person name="Ivanova N."/>
            <person name="Brettin T."/>
            <person name="Detter J.C."/>
            <person name="Han C."/>
            <person name="Larimer F."/>
            <person name="Land M."/>
            <person name="Hauser L."/>
            <person name="Markowitz V."/>
            <person name="Cheng J.-F."/>
            <person name="Hugenholtz P."/>
            <person name="Woyke T."/>
            <person name="Wu D."/>
            <person name="Spring S."/>
            <person name="Lang E."/>
            <person name="Kopitz M."/>
            <person name="Brambilla E."/>
            <person name="Klenk H.-P."/>
            <person name="Eisen J.A."/>
        </authorList>
    </citation>
    <scope>NUCLEOTIDE SEQUENCE [LARGE SCALE GENOMIC DNA]</scope>
    <source>
        <strain evidence="3">ATCC 23117 / DSM 6794 / NBRC 15988 / NCIMB 1366 / Sio-4</strain>
    </source>
</reference>
<dbReference type="OrthoDB" id="965642at2"/>
<protein>
    <submittedName>
        <fullName evidence="2">Uncharacterized protein</fullName>
    </submittedName>
</protein>
<evidence type="ECO:0000313" key="3">
    <source>
        <dbReference type="Proteomes" id="UP000006054"/>
    </source>
</evidence>
<evidence type="ECO:0000313" key="2">
    <source>
        <dbReference type="EMBL" id="AFM02820.1"/>
    </source>
</evidence>
<keyword evidence="1" id="KW-0472">Membrane</keyword>
<proteinExistence type="predicted"/>
<keyword evidence="3" id="KW-1185">Reference proteome</keyword>
<sequence>MLKKNSFFTLISFIFFFGIKYFIQKNDDYSTEKEVKQNLNKVANDFKGKFPLKINDSTIIDSAIVREKTIHYYYTLQKVDKDSIDLAQLKNDMQLVINTNAVTNPNLELFRKEQIKMYYSYRDGIGNFLFELNVQL</sequence>
<dbReference type="HOGENOM" id="CLU_1872379_0_0_10"/>
<feature type="transmembrane region" description="Helical" evidence="1">
    <location>
        <begin position="6"/>
        <end position="23"/>
    </location>
</feature>
<dbReference type="eggNOG" id="ENOG5032PAZ">
    <property type="taxonomic scope" value="Bacteria"/>
</dbReference>
<dbReference type="AlphaFoldDB" id="I4AFT5"/>
<name>I4AFT5_BERLS</name>